<organism evidence="1 2">
    <name type="scientific">Metapseudomonas furukawaii</name>
    <name type="common">Pseudomonas furukawaii</name>
    <dbReference type="NCBI Taxonomy" id="1149133"/>
    <lineage>
        <taxon>Bacteria</taxon>
        <taxon>Pseudomonadati</taxon>
        <taxon>Pseudomonadota</taxon>
        <taxon>Gammaproteobacteria</taxon>
        <taxon>Pseudomonadales</taxon>
        <taxon>Pseudomonadaceae</taxon>
        <taxon>Metapseudomonas</taxon>
    </lineage>
</organism>
<accession>A0AAD1BW95</accession>
<proteinExistence type="predicted"/>
<dbReference type="SUPFAM" id="SSF74650">
    <property type="entry name" value="Galactose mutarotase-like"/>
    <property type="match status" value="1"/>
</dbReference>
<dbReference type="EMBL" id="AP014862">
    <property type="protein sequence ID" value="BAU72272.1"/>
    <property type="molecule type" value="Genomic_DNA"/>
</dbReference>
<evidence type="ECO:0000313" key="2">
    <source>
        <dbReference type="Proteomes" id="UP000218554"/>
    </source>
</evidence>
<reference evidence="2" key="1">
    <citation type="submission" date="2015-05" db="EMBL/GenBank/DDBJ databases">
        <title>Draft genome sequencing of a biphenyl-degrading bacterium, Pseudomonas balearica KF707 (=NBRC110670).</title>
        <authorList>
            <person name="Kimura N."/>
            <person name="Hirose J."/>
            <person name="Watanabe T."/>
            <person name="Suenaga H."/>
            <person name="Fujihara H."/>
            <person name="Noguchi M."/>
            <person name="Hashimoto M."/>
            <person name="Shimodaira J."/>
            <person name="Tsuchikane K."/>
            <person name="Hosoyama A."/>
            <person name="Yamazoe A."/>
            <person name="Fujita N."/>
            <person name="Furukawa K."/>
        </authorList>
    </citation>
    <scope>NUCLEOTIDE SEQUENCE [LARGE SCALE GENOMIC DNA]</scope>
    <source>
        <strain evidence="2">DSM 10086 / NBRC 110670 / KF707</strain>
    </source>
</reference>
<protein>
    <submittedName>
        <fullName evidence="1">Aldose 1-epimerase</fullName>
    </submittedName>
</protein>
<dbReference type="Gene3D" id="2.70.98.10">
    <property type="match status" value="1"/>
</dbReference>
<dbReference type="GO" id="GO:0016853">
    <property type="term" value="F:isomerase activity"/>
    <property type="evidence" value="ECO:0007669"/>
    <property type="project" value="InterPro"/>
</dbReference>
<dbReference type="InterPro" id="IPR008183">
    <property type="entry name" value="Aldose_1/G6P_1-epimerase"/>
</dbReference>
<dbReference type="Pfam" id="PF01263">
    <property type="entry name" value="Aldose_epim"/>
    <property type="match status" value="1"/>
</dbReference>
<dbReference type="AlphaFoldDB" id="A0AAD1BW95"/>
<dbReference type="RefSeq" id="WP_004419946.1">
    <property type="nucleotide sequence ID" value="NZ_AJMR01000042.1"/>
</dbReference>
<dbReference type="GO" id="GO:0005975">
    <property type="term" value="P:carbohydrate metabolic process"/>
    <property type="evidence" value="ECO:0007669"/>
    <property type="project" value="InterPro"/>
</dbReference>
<dbReference type="GO" id="GO:0030246">
    <property type="term" value="F:carbohydrate binding"/>
    <property type="evidence" value="ECO:0007669"/>
    <property type="project" value="InterPro"/>
</dbReference>
<name>A0AAD1BW95_METFU</name>
<dbReference type="InterPro" id="IPR014718">
    <property type="entry name" value="GH-type_carb-bd"/>
</dbReference>
<keyword evidence="2" id="KW-1185">Reference proteome</keyword>
<dbReference type="Proteomes" id="UP000218554">
    <property type="component" value="Chromosome"/>
</dbReference>
<gene>
    <name evidence="1" type="ORF">KF707C_5840</name>
</gene>
<dbReference type="InterPro" id="IPR011013">
    <property type="entry name" value="Gal_mutarotase_sf_dom"/>
</dbReference>
<dbReference type="CDD" id="cd09021">
    <property type="entry name" value="Aldose_epim_Ec_YphB"/>
    <property type="match status" value="1"/>
</dbReference>
<sequence length="292" mass="32352">MKPDLICLEDPISRLTLAPALGGAIANWRLLEGDVPLLRPADDDALAAGTPRRLGCYPLAPWSNRIGAGGFAIPDGWLELTPNAEGEALPIHGSAWQQPWTLLEQAGDLVRLGLESALPFAYRAEQRFRLRDGELEVRLRVTQVDERAIWHGLGLHPYFPRTARTRLQAKADATWLCGPDKLPTRQVARPDEWNFDEHRPLPSSLVDNGFRGWPGHCRILQPDLGYQLDCSASGCDAFLLFCPEAQPFFCFEPVTHPVNAHHLEGRPGLTLLSPGQSLEITWRMAVRPLGTG</sequence>
<evidence type="ECO:0000313" key="1">
    <source>
        <dbReference type="EMBL" id="BAU72272.1"/>
    </source>
</evidence>
<dbReference type="KEGG" id="pfuw:KF707C_5840"/>
<reference evidence="1 2" key="2">
    <citation type="journal article" date="2017" name="Int. J. Syst. Evol. Microbiol.">
        <title>Pseudomonas furukawaii sp. nov., a polychlorinated biphenyl-degrading bacterium isolated from biphenyl-contaminated soil in Japan.</title>
        <authorList>
            <person name="Kimura N."/>
            <person name="Watanabe T."/>
            <person name="Suenaga H."/>
            <person name="Fujihara H."/>
            <person name="Futagami T."/>
            <person name="Goto M."/>
            <person name="Hanada S."/>
            <person name="Hirose J."/>
        </authorList>
    </citation>
    <scope>NUCLEOTIDE SEQUENCE [LARGE SCALE GENOMIC DNA]</scope>
    <source>
        <strain evidence="2">DSM 10086 / NBRC 110670 / KF707</strain>
    </source>
</reference>